<protein>
    <submittedName>
        <fullName evidence="11">ABC transporter ATP-binding protein</fullName>
    </submittedName>
</protein>
<dbReference type="Proteomes" id="UP000477722">
    <property type="component" value="Unassembled WGS sequence"/>
</dbReference>
<dbReference type="RefSeq" id="WP_165297943.1">
    <property type="nucleotide sequence ID" value="NZ_JAAKZZ010000051.1"/>
</dbReference>
<dbReference type="PROSITE" id="PS50893">
    <property type="entry name" value="ABC_TRANSPORTER_2"/>
    <property type="match status" value="2"/>
</dbReference>
<accession>A0A6G4WUI1</accession>
<evidence type="ECO:0000256" key="6">
    <source>
        <dbReference type="ARBA" id="ARBA00022840"/>
    </source>
</evidence>
<dbReference type="AlphaFoldDB" id="A0A6G4WUI1"/>
<keyword evidence="7" id="KW-1278">Translocase</keyword>
<evidence type="ECO:0000256" key="7">
    <source>
        <dbReference type="ARBA" id="ARBA00022967"/>
    </source>
</evidence>
<keyword evidence="5" id="KW-0547">Nucleotide-binding</keyword>
<dbReference type="InterPro" id="IPR050107">
    <property type="entry name" value="ABC_carbohydrate_import_ATPase"/>
</dbReference>
<dbReference type="PROSITE" id="PS00211">
    <property type="entry name" value="ABC_TRANSPORTER_1"/>
    <property type="match status" value="1"/>
</dbReference>
<dbReference type="GO" id="GO:0005886">
    <property type="term" value="C:plasma membrane"/>
    <property type="evidence" value="ECO:0007669"/>
    <property type="project" value="UniProtKB-SubCell"/>
</dbReference>
<organism evidence="11 12">
    <name type="scientific">Streptomyces boncukensis</name>
    <dbReference type="NCBI Taxonomy" id="2711219"/>
    <lineage>
        <taxon>Bacteria</taxon>
        <taxon>Bacillati</taxon>
        <taxon>Actinomycetota</taxon>
        <taxon>Actinomycetes</taxon>
        <taxon>Kitasatosporales</taxon>
        <taxon>Streptomycetaceae</taxon>
        <taxon>Streptomyces</taxon>
    </lineage>
</organism>
<feature type="compositionally biased region" description="Polar residues" evidence="9">
    <location>
        <begin position="513"/>
        <end position="524"/>
    </location>
</feature>
<proteinExistence type="predicted"/>
<dbReference type="InterPro" id="IPR003593">
    <property type="entry name" value="AAA+_ATPase"/>
</dbReference>
<keyword evidence="6 11" id="KW-0067">ATP-binding</keyword>
<dbReference type="Gene3D" id="3.40.50.300">
    <property type="entry name" value="P-loop containing nucleotide triphosphate hydrolases"/>
    <property type="match status" value="2"/>
</dbReference>
<dbReference type="CDD" id="cd03216">
    <property type="entry name" value="ABC_Carb_Monos_I"/>
    <property type="match status" value="1"/>
</dbReference>
<feature type="region of interest" description="Disordered" evidence="9">
    <location>
        <begin position="513"/>
        <end position="547"/>
    </location>
</feature>
<evidence type="ECO:0000313" key="11">
    <source>
        <dbReference type="EMBL" id="NGO68277.1"/>
    </source>
</evidence>
<dbReference type="InterPro" id="IPR003439">
    <property type="entry name" value="ABC_transporter-like_ATP-bd"/>
</dbReference>
<evidence type="ECO:0000256" key="3">
    <source>
        <dbReference type="ARBA" id="ARBA00022475"/>
    </source>
</evidence>
<dbReference type="SUPFAM" id="SSF52540">
    <property type="entry name" value="P-loop containing nucleoside triphosphate hydrolases"/>
    <property type="match status" value="2"/>
</dbReference>
<keyword evidence="8" id="KW-0472">Membrane</keyword>
<gene>
    <name evidence="11" type="ORF">G5C65_07905</name>
</gene>
<evidence type="ECO:0000313" key="12">
    <source>
        <dbReference type="Proteomes" id="UP000477722"/>
    </source>
</evidence>
<dbReference type="Pfam" id="PF00005">
    <property type="entry name" value="ABC_tran"/>
    <property type="match status" value="2"/>
</dbReference>
<sequence length="547" mass="58247">MRGGVVISSPDTTDGVAVELRGITKRFPGVVANRDIDIAVRRGTVHALVGENGAGKSTLMKILYGMQKPDEGTISINGERATLHSPADAIARGIGMVHQHFMLADNLTVLENTVLGAEGLHGIGGRARQRIMELSDAYQLGIRPDELVEDLGVADRQRVEILKALYRGARTLILDEPTAVLVPQEVDALFANLRELKAEGLTVVFISHKLGEVLSVADAITVIRRGTTVASVSPGETTPKQLAELMVGSELPTPETRESTVTDAPMLTAEGLRLSATDSDGVVRAVLDGVSFTIHKGEVLGIAGVEGNGQAELVEAVMGMRTPKDGTLTLDGADITRLATRGRREGGIGYIPEDRHRHALLLEAPLWENRILGHATEPPNAGGRLFGIPGLPRLLALRGARTDSARIVDAYDVRTPGIEVTAASLSGGNQQKFIVGREMSHRPKLLIAAHPTRGVDVGAQAQIWDQIRAARREGLAVLLISADLDELIGLSDTLRVMYRGRLVADADPATVTPQELGSAMTGTASGHLEHPDTPQDAAWGPASEEER</sequence>
<evidence type="ECO:0000256" key="2">
    <source>
        <dbReference type="ARBA" id="ARBA00022448"/>
    </source>
</evidence>
<dbReference type="EMBL" id="JAAKZZ010000051">
    <property type="protein sequence ID" value="NGO68277.1"/>
    <property type="molecule type" value="Genomic_DNA"/>
</dbReference>
<evidence type="ECO:0000256" key="9">
    <source>
        <dbReference type="SAM" id="MobiDB-lite"/>
    </source>
</evidence>
<dbReference type="InterPro" id="IPR027417">
    <property type="entry name" value="P-loop_NTPase"/>
</dbReference>
<evidence type="ECO:0000256" key="5">
    <source>
        <dbReference type="ARBA" id="ARBA00022741"/>
    </source>
</evidence>
<evidence type="ECO:0000256" key="4">
    <source>
        <dbReference type="ARBA" id="ARBA00022737"/>
    </source>
</evidence>
<name>A0A6G4WUI1_9ACTN</name>
<dbReference type="InterPro" id="IPR017871">
    <property type="entry name" value="ABC_transporter-like_CS"/>
</dbReference>
<dbReference type="SMART" id="SM00382">
    <property type="entry name" value="AAA"/>
    <property type="match status" value="1"/>
</dbReference>
<evidence type="ECO:0000256" key="8">
    <source>
        <dbReference type="ARBA" id="ARBA00023136"/>
    </source>
</evidence>
<reference evidence="11 12" key="1">
    <citation type="submission" date="2020-02" db="EMBL/GenBank/DDBJ databases">
        <title>Whole-genome analyses of novel actinobacteria.</title>
        <authorList>
            <person name="Sahin N."/>
            <person name="Tatar D."/>
        </authorList>
    </citation>
    <scope>NUCLEOTIDE SEQUENCE [LARGE SCALE GENOMIC DNA]</scope>
    <source>
        <strain evidence="11 12">SB3404</strain>
    </source>
</reference>
<dbReference type="PANTHER" id="PTHR43790">
    <property type="entry name" value="CARBOHYDRATE TRANSPORT ATP-BINDING PROTEIN MG119-RELATED"/>
    <property type="match status" value="1"/>
</dbReference>
<dbReference type="CDD" id="cd03215">
    <property type="entry name" value="ABC_Carb_Monos_II"/>
    <property type="match status" value="1"/>
</dbReference>
<comment type="subcellular location">
    <subcellularLocation>
        <location evidence="1">Cell membrane</location>
        <topology evidence="1">Peripheral membrane protein</topology>
    </subcellularLocation>
</comment>
<evidence type="ECO:0000259" key="10">
    <source>
        <dbReference type="PROSITE" id="PS50893"/>
    </source>
</evidence>
<keyword evidence="12" id="KW-1185">Reference proteome</keyword>
<feature type="domain" description="ABC transporter" evidence="10">
    <location>
        <begin position="272"/>
        <end position="524"/>
    </location>
</feature>
<comment type="caution">
    <text evidence="11">The sequence shown here is derived from an EMBL/GenBank/DDBJ whole genome shotgun (WGS) entry which is preliminary data.</text>
</comment>
<dbReference type="GO" id="GO:0016887">
    <property type="term" value="F:ATP hydrolysis activity"/>
    <property type="evidence" value="ECO:0007669"/>
    <property type="project" value="InterPro"/>
</dbReference>
<keyword evidence="4" id="KW-0677">Repeat</keyword>
<evidence type="ECO:0000256" key="1">
    <source>
        <dbReference type="ARBA" id="ARBA00004202"/>
    </source>
</evidence>
<feature type="domain" description="ABC transporter" evidence="10">
    <location>
        <begin position="18"/>
        <end position="250"/>
    </location>
</feature>
<dbReference type="PANTHER" id="PTHR43790:SF9">
    <property type="entry name" value="GALACTOFURANOSE TRANSPORTER ATP-BINDING PROTEIN YTFR"/>
    <property type="match status" value="1"/>
</dbReference>
<keyword evidence="2" id="KW-0813">Transport</keyword>
<dbReference type="GO" id="GO:0005524">
    <property type="term" value="F:ATP binding"/>
    <property type="evidence" value="ECO:0007669"/>
    <property type="project" value="UniProtKB-KW"/>
</dbReference>
<keyword evidence="3" id="KW-1003">Cell membrane</keyword>
<dbReference type="FunFam" id="3.40.50.300:FF:000127">
    <property type="entry name" value="Ribose import ATP-binding protein RbsA"/>
    <property type="match status" value="1"/>
</dbReference>